<dbReference type="InterPro" id="IPR000743">
    <property type="entry name" value="Glyco_hydro_28"/>
</dbReference>
<name>A0A8T2X790_POPDE</name>
<evidence type="ECO:0000256" key="7">
    <source>
        <dbReference type="ARBA" id="ARBA00023316"/>
    </source>
</evidence>
<comment type="similarity">
    <text evidence="2 9">Belongs to the glycosyl hydrolase 28 family.</text>
</comment>
<dbReference type="Pfam" id="PF00295">
    <property type="entry name" value="Glyco_hydro_28"/>
    <property type="match status" value="1"/>
</dbReference>
<evidence type="ECO:0000256" key="2">
    <source>
        <dbReference type="ARBA" id="ARBA00008834"/>
    </source>
</evidence>
<keyword evidence="6 9" id="KW-0326">Glycosidase</keyword>
<keyword evidence="5 9" id="KW-0378">Hydrolase</keyword>
<keyword evidence="7" id="KW-0961">Cell wall biogenesis/degradation</keyword>
<dbReference type="Proteomes" id="UP000807159">
    <property type="component" value="Chromosome 14"/>
</dbReference>
<evidence type="ECO:0000256" key="6">
    <source>
        <dbReference type="ARBA" id="ARBA00023295"/>
    </source>
</evidence>
<evidence type="ECO:0000313" key="13">
    <source>
        <dbReference type="Proteomes" id="UP000807159"/>
    </source>
</evidence>
<reference evidence="12" key="1">
    <citation type="journal article" date="2021" name="J. Hered.">
        <title>Genome Assembly of Salicaceae Populus deltoides (Eastern Cottonwood) I-69 Based on Nanopore Sequencing and Hi-C Technologies.</title>
        <authorList>
            <person name="Bai S."/>
            <person name="Wu H."/>
            <person name="Zhang J."/>
            <person name="Pan Z."/>
            <person name="Zhao W."/>
            <person name="Li Z."/>
            <person name="Tong C."/>
        </authorList>
    </citation>
    <scope>NUCLEOTIDE SEQUENCE</scope>
    <source>
        <tissue evidence="12">Leaf</tissue>
    </source>
</reference>
<feature type="compositionally biased region" description="Pro residues" evidence="10">
    <location>
        <begin position="47"/>
        <end position="120"/>
    </location>
</feature>
<evidence type="ECO:0008006" key="14">
    <source>
        <dbReference type="Google" id="ProtNLM"/>
    </source>
</evidence>
<dbReference type="PROSITE" id="PS00502">
    <property type="entry name" value="POLYGALACTURONASE"/>
    <property type="match status" value="1"/>
</dbReference>
<dbReference type="GO" id="GO:0004650">
    <property type="term" value="F:polygalacturonase activity"/>
    <property type="evidence" value="ECO:0007669"/>
    <property type="project" value="InterPro"/>
</dbReference>
<gene>
    <name evidence="12" type="ORF">H0E87_024581</name>
</gene>
<protein>
    <recommendedName>
        <fullName evidence="14">Polygalacturonase</fullName>
    </recommendedName>
</protein>
<dbReference type="AlphaFoldDB" id="A0A8T2X790"/>
<comment type="caution">
    <text evidence="12">The sequence shown here is derived from an EMBL/GenBank/DDBJ whole genome shotgun (WGS) entry which is preliminary data.</text>
</comment>
<evidence type="ECO:0000313" key="12">
    <source>
        <dbReference type="EMBL" id="KAH8488998.1"/>
    </source>
</evidence>
<organism evidence="12 13">
    <name type="scientific">Populus deltoides</name>
    <name type="common">Eastern poplar</name>
    <name type="synonym">Eastern cottonwood</name>
    <dbReference type="NCBI Taxonomy" id="3696"/>
    <lineage>
        <taxon>Eukaryota</taxon>
        <taxon>Viridiplantae</taxon>
        <taxon>Streptophyta</taxon>
        <taxon>Embryophyta</taxon>
        <taxon>Tracheophyta</taxon>
        <taxon>Spermatophyta</taxon>
        <taxon>Magnoliopsida</taxon>
        <taxon>eudicotyledons</taxon>
        <taxon>Gunneridae</taxon>
        <taxon>Pentapetalae</taxon>
        <taxon>rosids</taxon>
        <taxon>fabids</taxon>
        <taxon>Malpighiales</taxon>
        <taxon>Salicaceae</taxon>
        <taxon>Saliceae</taxon>
        <taxon>Populus</taxon>
    </lineage>
</organism>
<evidence type="ECO:0000256" key="3">
    <source>
        <dbReference type="ARBA" id="ARBA00022512"/>
    </source>
</evidence>
<dbReference type="PANTHER" id="PTHR31375">
    <property type="match status" value="1"/>
</dbReference>
<dbReference type="GO" id="GO:0005975">
    <property type="term" value="P:carbohydrate metabolic process"/>
    <property type="evidence" value="ECO:0007669"/>
    <property type="project" value="InterPro"/>
</dbReference>
<dbReference type="EMBL" id="JACEGQ020000014">
    <property type="protein sequence ID" value="KAH8488998.1"/>
    <property type="molecule type" value="Genomic_DNA"/>
</dbReference>
<dbReference type="PRINTS" id="PR01217">
    <property type="entry name" value="PRICHEXTENSN"/>
</dbReference>
<keyword evidence="4" id="KW-0964">Secreted</keyword>
<feature type="region of interest" description="Disordered" evidence="10">
    <location>
        <begin position="33"/>
        <end position="131"/>
    </location>
</feature>
<feature type="signal peptide" evidence="11">
    <location>
        <begin position="1"/>
        <end position="24"/>
    </location>
</feature>
<dbReference type="FunFam" id="2.160.20.10:FF:000012">
    <property type="entry name" value="Polygalacturonase At1g48100 family"/>
    <property type="match status" value="1"/>
</dbReference>
<accession>A0A8T2X790</accession>
<evidence type="ECO:0000256" key="10">
    <source>
        <dbReference type="SAM" id="MobiDB-lite"/>
    </source>
</evidence>
<evidence type="ECO:0000256" key="5">
    <source>
        <dbReference type="ARBA" id="ARBA00022801"/>
    </source>
</evidence>
<comment type="subcellular location">
    <subcellularLocation>
        <location evidence="1">Secreted</location>
        <location evidence="1">Cell wall</location>
    </subcellularLocation>
</comment>
<dbReference type="InterPro" id="IPR011050">
    <property type="entry name" value="Pectin_lyase_fold/virulence"/>
</dbReference>
<evidence type="ECO:0000256" key="11">
    <source>
        <dbReference type="SAM" id="SignalP"/>
    </source>
</evidence>
<feature type="chain" id="PRO_5035761099" description="Polygalacturonase" evidence="11">
    <location>
        <begin position="25"/>
        <end position="562"/>
    </location>
</feature>
<dbReference type="InterPro" id="IPR006626">
    <property type="entry name" value="PbH1"/>
</dbReference>
<dbReference type="SUPFAM" id="SSF51126">
    <property type="entry name" value="Pectin lyase-like"/>
    <property type="match status" value="1"/>
</dbReference>
<proteinExistence type="inferred from homology"/>
<dbReference type="Gene3D" id="2.160.20.10">
    <property type="entry name" value="Single-stranded right-handed beta-helix, Pectin lyase-like"/>
    <property type="match status" value="1"/>
</dbReference>
<sequence length="562" mass="60399">MKHSGVSLLVFGISFICLFLCIQARRHYHAQHHKHSHLHKSSTISEPPTPPPEPASPPPEPASPPPVPASPPPEPASPPPVPASPSPEPASPPPVPASPSPPPVPASPPPVPASPPPLPANPSGGSGNSTGVFDVRSFGAVGDGITDDTDAFKMAWDAACNQDDSAVILVPYGFEFMIQSTIFTGPCQGGLVFQVTCFVIPVMLFFVPLEVCKDLLILVIGYVLFNEKVDGTLMPPDGPDSWPQKNSRRQWLVFYRINEMSLLGGGVIDGRGEKWWDLPCKPHKGINGTTMPGPCDSPIAIRFFMSSNLTVQGLKIKNSPQFNFRFDNCKNVHVESIHITAPALSPNTDGIHIENTNGVEIYNSVISNGDDCVSIGSGCYDVDIRNITCGPGHGISIGSLGNHNSRACVSNITVRDSVIRVSDNGVRIKTWQGGSGAVSGITFSNIHMDNVRNPIIIDQFYCLSKGCTNQTSALSVSDILYENIKGTYNIRSPPMHFACSDSVPCTNLTLSDVELLPAEGDLVLDPYCWNAYGNFRTLTIPPVSCLMEGIPRSNLNNEMDYC</sequence>
<dbReference type="GO" id="GO:0071555">
    <property type="term" value="P:cell wall organization"/>
    <property type="evidence" value="ECO:0007669"/>
    <property type="project" value="UniProtKB-KW"/>
</dbReference>
<evidence type="ECO:0000256" key="8">
    <source>
        <dbReference type="PROSITE-ProRule" id="PRU10052"/>
    </source>
</evidence>
<keyword evidence="3" id="KW-0134">Cell wall</keyword>
<dbReference type="InterPro" id="IPR012334">
    <property type="entry name" value="Pectin_lyas_fold"/>
</dbReference>
<keyword evidence="11" id="KW-0732">Signal</keyword>
<dbReference type="SMART" id="SM00710">
    <property type="entry name" value="PbH1"/>
    <property type="match status" value="6"/>
</dbReference>
<evidence type="ECO:0000256" key="4">
    <source>
        <dbReference type="ARBA" id="ARBA00022525"/>
    </source>
</evidence>
<keyword evidence="13" id="KW-1185">Reference proteome</keyword>
<feature type="active site" evidence="8">
    <location>
        <position position="393"/>
    </location>
</feature>
<evidence type="ECO:0000256" key="1">
    <source>
        <dbReference type="ARBA" id="ARBA00004191"/>
    </source>
</evidence>
<evidence type="ECO:0000256" key="9">
    <source>
        <dbReference type="RuleBase" id="RU361169"/>
    </source>
</evidence>